<dbReference type="FunFam" id="1.10.287.70:FF:000143">
    <property type="entry name" value="Probable glutamate receptor"/>
    <property type="match status" value="1"/>
</dbReference>
<evidence type="ECO:0000313" key="23">
    <source>
        <dbReference type="RefSeq" id="XP_035668542.1"/>
    </source>
</evidence>
<dbReference type="GO" id="GO:0050804">
    <property type="term" value="P:modulation of chemical synaptic transmission"/>
    <property type="evidence" value="ECO:0000318"/>
    <property type="project" value="GO_Central"/>
</dbReference>
<dbReference type="AlphaFoldDB" id="A0A9J7KQW6"/>
<evidence type="ECO:0000256" key="11">
    <source>
        <dbReference type="ARBA" id="ARBA00023257"/>
    </source>
</evidence>
<dbReference type="InterPro" id="IPR019594">
    <property type="entry name" value="Glu/Gly-bd"/>
</dbReference>
<proteinExistence type="predicted"/>
<name>A0A9J7KQW6_BRAFL</name>
<evidence type="ECO:0000256" key="8">
    <source>
        <dbReference type="ARBA" id="ARBA00023136"/>
    </source>
</evidence>
<dbReference type="FunFam" id="3.40.190.10:FF:000024">
    <property type="entry name" value="Glutamate receptor, ionotropic, delta 1"/>
    <property type="match status" value="1"/>
</dbReference>
<feature type="transmembrane region" description="Helical" evidence="18">
    <location>
        <begin position="261"/>
        <end position="283"/>
    </location>
</feature>
<keyword evidence="7" id="KW-0406">Ion transport</keyword>
<keyword evidence="13" id="KW-0407">Ion channel</keyword>
<evidence type="ECO:0000256" key="7">
    <source>
        <dbReference type="ARBA" id="ARBA00023065"/>
    </source>
</evidence>
<evidence type="ECO:0000256" key="19">
    <source>
        <dbReference type="SAM" id="SignalP"/>
    </source>
</evidence>
<feature type="transmembrane region" description="Helical" evidence="18">
    <location>
        <begin position="190"/>
        <end position="207"/>
    </location>
</feature>
<dbReference type="OMA" id="YANNEFA"/>
<feature type="chain" id="PRO_5039920369" evidence="19">
    <location>
        <begin position="17"/>
        <end position="516"/>
    </location>
</feature>
<evidence type="ECO:0000256" key="18">
    <source>
        <dbReference type="SAM" id="Phobius"/>
    </source>
</evidence>
<dbReference type="GO" id="GO:0004971">
    <property type="term" value="F:AMPA glutamate receptor activity"/>
    <property type="evidence" value="ECO:0000318"/>
    <property type="project" value="GO_Central"/>
</dbReference>
<dbReference type="PANTHER" id="PTHR18966">
    <property type="entry name" value="IONOTROPIC GLUTAMATE RECEPTOR"/>
    <property type="match status" value="1"/>
</dbReference>
<evidence type="ECO:0000259" key="20">
    <source>
        <dbReference type="SMART" id="SM00079"/>
    </source>
</evidence>
<dbReference type="KEGG" id="bfo:118410820"/>
<sequence length="516" mass="58019">MRILDLLVLLPCLLMAELSFNLTTHPTPLFSHDVTRKPTPLLIAKLLATTESSEQERQSLKGVHLRAVTIEEEPYVMVNRLGGKAKFTGFVIDIITALAAELDFTFDLYLVPDGTYGSLNANKSWGGLIGEVMRKHADVAVAPVTISSAREQVVDFTNPFMDLGAGLLIRKPEPKGTSLFAFLLPFNSRVWFSILGALIGTAILLYITSRIRYKCNVGDPNYDNDVKFNMKNSLWLTYWSIVRKGGEPAPRSLPSRILAGAWWFFTLIVISTYTANLTAFLTVKRLVTPIKSIDDLSSQTNIRYSATYGTFLYDFFKGQVGTGSIYERMWYNMKMENHKHVSKFPNSSKQGLEWVRQGGYVLIEETPFLEYAVRTDDNCDLMLLGKPFLFKGYGFATRRLSWLKKPLSVGILKLQETGKMDELRNRWWPKDGCPLDGEAADVNTASALGIDIFLGVFYVLGGAALLAVLVTVVQIIYVKLCKSKPQPEENDKKKEVHFAPVKNSMLRRQTTELNLH</sequence>
<dbReference type="Pfam" id="PF00060">
    <property type="entry name" value="Lig_chan"/>
    <property type="match status" value="1"/>
</dbReference>
<evidence type="ECO:0000256" key="3">
    <source>
        <dbReference type="ARBA" id="ARBA00022475"/>
    </source>
</evidence>
<dbReference type="SMART" id="SM00918">
    <property type="entry name" value="Lig_chan-Glu_bd"/>
    <property type="match status" value="1"/>
</dbReference>
<dbReference type="PRINTS" id="PR00177">
    <property type="entry name" value="NMDARECEPTOR"/>
</dbReference>
<dbReference type="OrthoDB" id="5984008at2759"/>
<evidence type="ECO:0000256" key="9">
    <source>
        <dbReference type="ARBA" id="ARBA00023170"/>
    </source>
</evidence>
<dbReference type="GO" id="GO:1904315">
    <property type="term" value="F:transmitter-gated monoatomic ion channel activity involved in regulation of postsynaptic membrane potential"/>
    <property type="evidence" value="ECO:0000318"/>
    <property type="project" value="GO_Central"/>
</dbReference>
<evidence type="ECO:0000256" key="14">
    <source>
        <dbReference type="ARBA" id="ARBA00034100"/>
    </source>
</evidence>
<keyword evidence="8 18" id="KW-0472">Membrane</keyword>
<dbReference type="GeneID" id="118410820"/>
<accession>A0A9J7KQW6</accession>
<dbReference type="InterPro" id="IPR001508">
    <property type="entry name" value="Iono_Glu_rcpt_met"/>
</dbReference>
<evidence type="ECO:0000256" key="12">
    <source>
        <dbReference type="ARBA" id="ARBA00023286"/>
    </source>
</evidence>
<keyword evidence="5 18" id="KW-1133">Transmembrane helix</keyword>
<feature type="site" description="Interaction with the cone snail toxin Con-ikot-ikot" evidence="16">
    <location>
        <position position="413"/>
    </location>
</feature>
<keyword evidence="22" id="KW-1185">Reference proteome</keyword>
<keyword evidence="9" id="KW-0675">Receptor</keyword>
<evidence type="ECO:0000259" key="21">
    <source>
        <dbReference type="SMART" id="SM00918"/>
    </source>
</evidence>
<evidence type="ECO:0000256" key="2">
    <source>
        <dbReference type="ARBA" id="ARBA00022448"/>
    </source>
</evidence>
<keyword evidence="2" id="KW-0813">Transport</keyword>
<dbReference type="InterPro" id="IPR015683">
    <property type="entry name" value="Ionotropic_Glu_rcpt"/>
</dbReference>
<evidence type="ECO:0000256" key="10">
    <source>
        <dbReference type="ARBA" id="ARBA00023180"/>
    </source>
</evidence>
<dbReference type="GO" id="GO:0005886">
    <property type="term" value="C:plasma membrane"/>
    <property type="evidence" value="ECO:0000318"/>
    <property type="project" value="GO_Central"/>
</dbReference>
<feature type="site" description="Crucial to convey clamshell closure to channel opening" evidence="16">
    <location>
        <position position="290"/>
    </location>
</feature>
<organism evidence="22 23">
    <name type="scientific">Branchiostoma floridae</name>
    <name type="common">Florida lancelet</name>
    <name type="synonym">Amphioxus</name>
    <dbReference type="NCBI Taxonomy" id="7739"/>
    <lineage>
        <taxon>Eukaryota</taxon>
        <taxon>Metazoa</taxon>
        <taxon>Chordata</taxon>
        <taxon>Cephalochordata</taxon>
        <taxon>Leptocardii</taxon>
        <taxon>Amphioxiformes</taxon>
        <taxon>Branchiostomatidae</taxon>
        <taxon>Branchiostoma</taxon>
    </lineage>
</organism>
<keyword evidence="10" id="KW-0325">Glycoprotein</keyword>
<feature type="disulfide bond" evidence="17">
    <location>
        <begin position="379"/>
        <end position="433"/>
    </location>
</feature>
<keyword evidence="19" id="KW-0732">Signal</keyword>
<feature type="signal peptide" evidence="19">
    <location>
        <begin position="1"/>
        <end position="16"/>
    </location>
</feature>
<dbReference type="SUPFAM" id="SSF53850">
    <property type="entry name" value="Periplasmic binding protein-like II"/>
    <property type="match status" value="1"/>
</dbReference>
<feature type="domain" description="Ionotropic glutamate receptor C-terminal" evidence="20">
    <location>
        <begin position="64"/>
        <end position="430"/>
    </location>
</feature>
<comment type="subcellular location">
    <subcellularLocation>
        <location evidence="1">Cell membrane</location>
        <topology evidence="1">Multi-pass membrane protein</topology>
    </subcellularLocation>
    <subcellularLocation>
        <location evidence="14">Postsynaptic cell membrane</location>
    </subcellularLocation>
</comment>
<dbReference type="Gene3D" id="1.10.287.70">
    <property type="match status" value="1"/>
</dbReference>
<keyword evidence="6" id="KW-0770">Synapse</keyword>
<dbReference type="GO" id="GO:0043197">
    <property type="term" value="C:dendritic spine"/>
    <property type="evidence" value="ECO:0000318"/>
    <property type="project" value="GO_Central"/>
</dbReference>
<dbReference type="GO" id="GO:0098839">
    <property type="term" value="C:postsynaptic density membrane"/>
    <property type="evidence" value="ECO:0000318"/>
    <property type="project" value="GO_Central"/>
</dbReference>
<reference evidence="23" key="2">
    <citation type="submission" date="2025-08" db="UniProtKB">
        <authorList>
            <consortium name="RefSeq"/>
        </authorList>
    </citation>
    <scope>IDENTIFICATION</scope>
    <source>
        <strain evidence="23">S238N-H82</strain>
        <tissue evidence="23">Testes</tissue>
    </source>
</reference>
<evidence type="ECO:0000256" key="15">
    <source>
        <dbReference type="PIRSR" id="PIRSR601508-1"/>
    </source>
</evidence>
<dbReference type="GO" id="GO:0035249">
    <property type="term" value="P:synaptic transmission, glutamatergic"/>
    <property type="evidence" value="ECO:0000318"/>
    <property type="project" value="GO_Central"/>
</dbReference>
<keyword evidence="4 18" id="KW-0812">Transmembrane</keyword>
<feature type="binding site" evidence="15">
    <location>
        <position position="365"/>
    </location>
    <ligand>
        <name>L-glutamate</name>
        <dbReference type="ChEBI" id="CHEBI:29985"/>
    </ligand>
</feature>
<evidence type="ECO:0000256" key="17">
    <source>
        <dbReference type="PIRSR" id="PIRSR601508-3"/>
    </source>
</evidence>
<dbReference type="RefSeq" id="XP_035668542.1">
    <property type="nucleotide sequence ID" value="XM_035812649.1"/>
</dbReference>
<feature type="site" description="Interaction with the cone snail toxin Con-ikot-ikot" evidence="16">
    <location>
        <position position="317"/>
    </location>
</feature>
<evidence type="ECO:0000256" key="4">
    <source>
        <dbReference type="ARBA" id="ARBA00022692"/>
    </source>
</evidence>
<protein>
    <submittedName>
        <fullName evidence="23">Glutamate receptor ionotropic, kainate 1-like</fullName>
    </submittedName>
</protein>
<feature type="binding site" evidence="15">
    <location>
        <position position="150"/>
    </location>
    <ligand>
        <name>L-glutamate</name>
        <dbReference type="ChEBI" id="CHEBI:29985"/>
    </ligand>
</feature>
<evidence type="ECO:0000256" key="6">
    <source>
        <dbReference type="ARBA" id="ARBA00023018"/>
    </source>
</evidence>
<keyword evidence="11" id="KW-0628">Postsynaptic cell membrane</keyword>
<gene>
    <name evidence="23" type="primary">LOC118410820</name>
</gene>
<dbReference type="InterPro" id="IPR001320">
    <property type="entry name" value="Iontro_rcpt_C"/>
</dbReference>
<evidence type="ECO:0000256" key="1">
    <source>
        <dbReference type="ARBA" id="ARBA00004651"/>
    </source>
</evidence>
<feature type="binding site" evidence="15">
    <location>
        <position position="145"/>
    </location>
    <ligand>
        <name>L-glutamate</name>
        <dbReference type="ChEBI" id="CHEBI:29985"/>
    </ligand>
</feature>
<reference evidence="22" key="1">
    <citation type="journal article" date="2020" name="Nat. Ecol. Evol.">
        <title>Deeply conserved synteny resolves early events in vertebrate evolution.</title>
        <authorList>
            <person name="Simakov O."/>
            <person name="Marletaz F."/>
            <person name="Yue J.X."/>
            <person name="O'Connell B."/>
            <person name="Jenkins J."/>
            <person name="Brandt A."/>
            <person name="Calef R."/>
            <person name="Tung C.H."/>
            <person name="Huang T.K."/>
            <person name="Schmutz J."/>
            <person name="Satoh N."/>
            <person name="Yu J.K."/>
            <person name="Putnam N.H."/>
            <person name="Green R.E."/>
            <person name="Rokhsar D.S."/>
        </authorList>
    </citation>
    <scope>NUCLEOTIDE SEQUENCE [LARGE SCALE GENOMIC DNA]</scope>
    <source>
        <strain evidence="22">S238N-H82</strain>
    </source>
</reference>
<feature type="domain" description="Ionotropic glutamate receptor L-glutamate and glycine-binding" evidence="21">
    <location>
        <begin position="74"/>
        <end position="134"/>
    </location>
</feature>
<evidence type="ECO:0000256" key="16">
    <source>
        <dbReference type="PIRSR" id="PIRSR601508-2"/>
    </source>
</evidence>
<dbReference type="Pfam" id="PF10613">
    <property type="entry name" value="Lig_chan-Glu_bd"/>
    <property type="match status" value="1"/>
</dbReference>
<dbReference type="SMART" id="SM00079">
    <property type="entry name" value="PBPe"/>
    <property type="match status" value="1"/>
</dbReference>
<keyword evidence="12" id="KW-1071">Ligand-gated ion channel</keyword>
<evidence type="ECO:0000256" key="5">
    <source>
        <dbReference type="ARBA" id="ARBA00022989"/>
    </source>
</evidence>
<dbReference type="Proteomes" id="UP000001554">
    <property type="component" value="Chromosome 3"/>
</dbReference>
<keyword evidence="3" id="KW-1003">Cell membrane</keyword>
<dbReference type="GO" id="GO:0032281">
    <property type="term" value="C:AMPA glutamate receptor complex"/>
    <property type="evidence" value="ECO:0000318"/>
    <property type="project" value="GO_Central"/>
</dbReference>
<evidence type="ECO:0000313" key="22">
    <source>
        <dbReference type="Proteomes" id="UP000001554"/>
    </source>
</evidence>
<keyword evidence="17" id="KW-1015">Disulfide bond</keyword>
<feature type="binding site" evidence="15">
    <location>
        <position position="143"/>
    </location>
    <ligand>
        <name>L-glutamate</name>
        <dbReference type="ChEBI" id="CHEBI:29985"/>
    </ligand>
</feature>
<evidence type="ECO:0000256" key="13">
    <source>
        <dbReference type="ARBA" id="ARBA00023303"/>
    </source>
</evidence>
<dbReference type="Gene3D" id="3.40.190.10">
    <property type="entry name" value="Periplasmic binding protein-like II"/>
    <property type="match status" value="2"/>
</dbReference>
<feature type="transmembrane region" description="Helical" evidence="18">
    <location>
        <begin position="452"/>
        <end position="478"/>
    </location>
</feature>